<gene>
    <name evidence="1" type="ORF">QFC21_002281</name>
</gene>
<organism evidence="1 2">
    <name type="scientific">Naganishia friedmannii</name>
    <dbReference type="NCBI Taxonomy" id="89922"/>
    <lineage>
        <taxon>Eukaryota</taxon>
        <taxon>Fungi</taxon>
        <taxon>Dikarya</taxon>
        <taxon>Basidiomycota</taxon>
        <taxon>Agaricomycotina</taxon>
        <taxon>Tremellomycetes</taxon>
        <taxon>Filobasidiales</taxon>
        <taxon>Filobasidiaceae</taxon>
        <taxon>Naganishia</taxon>
    </lineage>
</organism>
<evidence type="ECO:0000313" key="2">
    <source>
        <dbReference type="Proteomes" id="UP001227268"/>
    </source>
</evidence>
<protein>
    <submittedName>
        <fullName evidence="1">Uncharacterized protein</fullName>
    </submittedName>
</protein>
<proteinExistence type="predicted"/>
<reference evidence="1" key="1">
    <citation type="submission" date="2023-04" db="EMBL/GenBank/DDBJ databases">
        <title>Draft Genome sequencing of Naganishia species isolated from polar environments using Oxford Nanopore Technology.</title>
        <authorList>
            <person name="Leo P."/>
            <person name="Venkateswaran K."/>
        </authorList>
    </citation>
    <scope>NUCLEOTIDE SEQUENCE</scope>
    <source>
        <strain evidence="1">MNA-CCFEE 5423</strain>
    </source>
</reference>
<accession>A0ACC2VXP3</accession>
<evidence type="ECO:0000313" key="1">
    <source>
        <dbReference type="EMBL" id="KAJ9103819.1"/>
    </source>
</evidence>
<dbReference type="Proteomes" id="UP001227268">
    <property type="component" value="Unassembled WGS sequence"/>
</dbReference>
<name>A0ACC2VXP3_9TREE</name>
<comment type="caution">
    <text evidence="1">The sequence shown here is derived from an EMBL/GenBank/DDBJ whole genome shotgun (WGS) entry which is preliminary data.</text>
</comment>
<sequence>MARPEPAFARRWQHKFNAALNRQTGSSTTVKEGSAAFTFPLAQYISLHLILSGFLLFSLGFLPRSQAWLDGILPLLKIAPSTETKPATPKQIISADQPEHPFLTPLTANITVTLGWTVAGLAVSMVWWGAHLRRWWVASRTAEKTAGSQIEKDNTVQAAQKALLAAVAGSFILYPLLVILGAPITSHFVQTYLFALHFSLLTVLPTVYALGIPSLYEAGSFERYRLTRLFCELEPRTQLERATVYPVFGALVGAWFGVIPLALDWDRPWQTWPLPPVLTSSIGFIVGGLASFMHSIALEAVEASKAAVTTQAEEERAERERTEEKTKRKKRKGGKAM</sequence>
<dbReference type="EMBL" id="JASBWT010000006">
    <property type="protein sequence ID" value="KAJ9103819.1"/>
    <property type="molecule type" value="Genomic_DNA"/>
</dbReference>
<keyword evidence="2" id="KW-1185">Reference proteome</keyword>